<organism evidence="1 2">
    <name type="scientific">Phytophthora sojae (strain P6497)</name>
    <name type="common">Soybean stem and root rot agent</name>
    <name type="synonym">Phytophthora megasperma f. sp. glycines</name>
    <dbReference type="NCBI Taxonomy" id="1094619"/>
    <lineage>
        <taxon>Eukaryota</taxon>
        <taxon>Sar</taxon>
        <taxon>Stramenopiles</taxon>
        <taxon>Oomycota</taxon>
        <taxon>Peronosporomycetes</taxon>
        <taxon>Peronosporales</taxon>
        <taxon>Peronosporaceae</taxon>
        <taxon>Phytophthora</taxon>
    </lineage>
</organism>
<keyword evidence="2" id="KW-1185">Reference proteome</keyword>
<evidence type="ECO:0000313" key="2">
    <source>
        <dbReference type="Proteomes" id="UP000002640"/>
    </source>
</evidence>
<dbReference type="Proteomes" id="UP000002640">
    <property type="component" value="Unassembled WGS sequence"/>
</dbReference>
<dbReference type="KEGG" id="psoj:PHYSODRAFT_552342"/>
<dbReference type="InParanoid" id="G4YMJ8"/>
<dbReference type="AlphaFoldDB" id="G4YMJ8"/>
<evidence type="ECO:0000313" key="1">
    <source>
        <dbReference type="EMBL" id="EGZ28624.1"/>
    </source>
</evidence>
<gene>
    <name evidence="1" type="ORF">PHYSODRAFT_552342</name>
</gene>
<dbReference type="OMA" id="HITMECE"/>
<proteinExistence type="predicted"/>
<dbReference type="GeneID" id="20662812"/>
<name>G4YMJ8_PHYSP</name>
<dbReference type="RefSeq" id="XP_009515899.1">
    <property type="nucleotide sequence ID" value="XM_009517604.1"/>
</dbReference>
<sequence length="754" mass="85834">MPRRQSSGQDEAAFRKQFQEVREALALLAAVAHADYAAYEHILTEHCGVKRGKYGEEHHEKNIAVKFVLDLEEDGHEIHYDGADAIEYDLVHFCGTHQRLHPSEEYLTALKQIAALNENLELAKAGVDIKIPVKLDFCAKATGPIPVEERRRDYAKALRDVAMAEKEIATQWEAHGCSTGETDLGAEELRCTFVVEPMSAEADLMLLNREAAEVLEYVITGNVWFSCLGLYMDVQRENFSSELEARKTLGQLLRRLFDSTQRRQADAHIDYYFEITDTTTCNRELIPAPGGSSQIAVLKLAIEQRMSAKDFEAMCSAMVLAQTTKKLSVDFVMDTLDRATRERRWQWLAYGLFSRRFRVCSSIETLILSGIEQWGTMEIRAFTSILTSKHPEETLFGTPRGRLDERDATLRRNAPMRWEFDREGQPILDSPHITMECEIPFVRTFSDDGESEWVDVLVPGFGRCQAQRANLDFQCVPAPNTSSSGITSLTIAFDSEMADLEGMIPFIASIGASLEKLVLDGPQSVEPRFIDENAIIRSCPSLRELTFARQLTEVQLDFSEYRATNTPIPELAFTWDDVLEFSKQLRDPETPLTKCVRCLRFSLLPVNDPPNENAPSFELGMDAVLKMLEVNERLEYLEVEVKVESLFHKLVKDLKSFHLKPIHRQRKPLTRKCMLAFLSVLASRTSSAETFKKKKVDAPEVFFAEIDHHVVAKIFSFAAFPVLREVFLRYSEQQAPHVWPWWMLQGHDGQADQF</sequence>
<dbReference type="EMBL" id="JH159151">
    <property type="protein sequence ID" value="EGZ28624.1"/>
    <property type="molecule type" value="Genomic_DNA"/>
</dbReference>
<reference evidence="1 2" key="1">
    <citation type="journal article" date="2006" name="Science">
        <title>Phytophthora genome sequences uncover evolutionary origins and mechanisms of pathogenesis.</title>
        <authorList>
            <person name="Tyler B.M."/>
            <person name="Tripathy S."/>
            <person name="Zhang X."/>
            <person name="Dehal P."/>
            <person name="Jiang R.H."/>
            <person name="Aerts A."/>
            <person name="Arredondo F.D."/>
            <person name="Baxter L."/>
            <person name="Bensasson D."/>
            <person name="Beynon J.L."/>
            <person name="Chapman J."/>
            <person name="Damasceno C.M."/>
            <person name="Dorrance A.E."/>
            <person name="Dou D."/>
            <person name="Dickerman A.W."/>
            <person name="Dubchak I.L."/>
            <person name="Garbelotto M."/>
            <person name="Gijzen M."/>
            <person name="Gordon S.G."/>
            <person name="Govers F."/>
            <person name="Grunwald N.J."/>
            <person name="Huang W."/>
            <person name="Ivors K.L."/>
            <person name="Jones R.W."/>
            <person name="Kamoun S."/>
            <person name="Krampis K."/>
            <person name="Lamour K.H."/>
            <person name="Lee M.K."/>
            <person name="McDonald W.H."/>
            <person name="Medina M."/>
            <person name="Meijer H.J."/>
            <person name="Nordberg E.K."/>
            <person name="Maclean D.J."/>
            <person name="Ospina-Giraldo M.D."/>
            <person name="Morris P.F."/>
            <person name="Phuntumart V."/>
            <person name="Putnam N.H."/>
            <person name="Rash S."/>
            <person name="Rose J.K."/>
            <person name="Sakihama Y."/>
            <person name="Salamov A.A."/>
            <person name="Savidor A."/>
            <person name="Scheuring C.F."/>
            <person name="Smith B.M."/>
            <person name="Sobral B.W."/>
            <person name="Terry A."/>
            <person name="Torto-Alalibo T.A."/>
            <person name="Win J."/>
            <person name="Xu Z."/>
            <person name="Zhang H."/>
            <person name="Grigoriev I.V."/>
            <person name="Rokhsar D.S."/>
            <person name="Boore J.L."/>
        </authorList>
    </citation>
    <scope>NUCLEOTIDE SEQUENCE [LARGE SCALE GENOMIC DNA]</scope>
    <source>
        <strain evidence="1 2">P6497</strain>
    </source>
</reference>
<protein>
    <submittedName>
        <fullName evidence="1">Uncharacterized protein</fullName>
    </submittedName>
</protein>
<accession>G4YMJ8</accession>